<name>A0A4S2N3D6_9PEZI</name>
<dbReference type="STRING" id="341454.A0A4S2N3D6"/>
<reference evidence="2 3" key="1">
    <citation type="submission" date="2019-04" db="EMBL/GenBank/DDBJ databases">
        <title>Comparative genomics and transcriptomics to analyze fruiting body development in filamentous ascomycetes.</title>
        <authorList>
            <consortium name="DOE Joint Genome Institute"/>
            <person name="Lutkenhaus R."/>
            <person name="Traeger S."/>
            <person name="Breuer J."/>
            <person name="Kuo A."/>
            <person name="Lipzen A."/>
            <person name="Pangilinan J."/>
            <person name="Dilworth D."/>
            <person name="Sandor L."/>
            <person name="Poggeler S."/>
            <person name="Barry K."/>
            <person name="Grigoriev I.V."/>
            <person name="Nowrousian M."/>
        </authorList>
    </citation>
    <scope>NUCLEOTIDE SEQUENCE [LARGE SCALE GENOMIC DNA]</scope>
    <source>
        <strain evidence="2 3">CBS 389.68</strain>
    </source>
</reference>
<evidence type="ECO:0000313" key="2">
    <source>
        <dbReference type="EMBL" id="TGZ83556.1"/>
    </source>
</evidence>
<keyword evidence="1" id="KW-0472">Membrane</keyword>
<feature type="transmembrane region" description="Helical" evidence="1">
    <location>
        <begin position="184"/>
        <end position="203"/>
    </location>
</feature>
<dbReference type="EMBL" id="ML220113">
    <property type="protein sequence ID" value="TGZ83556.1"/>
    <property type="molecule type" value="Genomic_DNA"/>
</dbReference>
<accession>A0A4S2N3D6</accession>
<sequence>MSAFPTPNPVYGNTNHDYTYTPVPAPKPGPYTTQAPVPRTSGRHAQVYRWICAYAAITTIPLALTTALLLYLVFENRVSSPESHIFLVDYDLSAILTVSSWSATVAVLLPGLMMATYSYVVAGKVLYSSSKSPPAYNDLPTPHQYALSTAILEFGGLSSLWRFLSNVCRKSSAPLPTYLKRSAAVLIAAVVFGWLITAADTWLHATSSTILSTELTETPTSSVSSYGRRLNCSSSSGGPLVDARGCTINVGRTAFLMNDSKSIKTLTNISSEHRVYMVDNTAFLLSASLRPSIDFATTTFGIHTACAPASQACGLPAHKCTRCWEFDCSTAGFPLAKGDLYNANQRYFWAGDKARNKSAGFGSEINPFPFAAGMFQMSVAQELWGHLEIPSDQEKVALLFCEADILELEVASTNGTLSITKSTMSTDTELLKTITGTTAATSYWTDPLRQGFMVAGAETTIESFVDSFAKSVSRTMMALVSGATMPVANMVQKDRRSRLLSRIPMAPFWALVLLSVGAVVMALIVATMALVKAVGDVKGVGQAKLRASPEGLAALAFEDTRGARGVTEHRDFFDENLDNGGRKKVVLTVNGVGGVDVLRHGL</sequence>
<organism evidence="2 3">
    <name type="scientific">Ascodesmis nigricans</name>
    <dbReference type="NCBI Taxonomy" id="341454"/>
    <lineage>
        <taxon>Eukaryota</taxon>
        <taxon>Fungi</taxon>
        <taxon>Dikarya</taxon>
        <taxon>Ascomycota</taxon>
        <taxon>Pezizomycotina</taxon>
        <taxon>Pezizomycetes</taxon>
        <taxon>Pezizales</taxon>
        <taxon>Ascodesmidaceae</taxon>
        <taxon>Ascodesmis</taxon>
    </lineage>
</organism>
<dbReference type="OrthoDB" id="3344043at2759"/>
<proteinExistence type="predicted"/>
<gene>
    <name evidence="2" type="ORF">EX30DRAFT_368902</name>
</gene>
<dbReference type="Proteomes" id="UP000298138">
    <property type="component" value="Unassembled WGS sequence"/>
</dbReference>
<dbReference type="InParanoid" id="A0A4S2N3D6"/>
<feature type="transmembrane region" description="Helical" evidence="1">
    <location>
        <begin position="508"/>
        <end position="531"/>
    </location>
</feature>
<keyword evidence="3" id="KW-1185">Reference proteome</keyword>
<keyword evidence="1" id="KW-0812">Transmembrane</keyword>
<dbReference type="AlphaFoldDB" id="A0A4S2N3D6"/>
<feature type="transmembrane region" description="Helical" evidence="1">
    <location>
        <begin position="95"/>
        <end position="122"/>
    </location>
</feature>
<evidence type="ECO:0000313" key="3">
    <source>
        <dbReference type="Proteomes" id="UP000298138"/>
    </source>
</evidence>
<protein>
    <submittedName>
        <fullName evidence="2">Uncharacterized protein</fullName>
    </submittedName>
</protein>
<feature type="transmembrane region" description="Helical" evidence="1">
    <location>
        <begin position="47"/>
        <end position="74"/>
    </location>
</feature>
<keyword evidence="1" id="KW-1133">Transmembrane helix</keyword>
<evidence type="ECO:0000256" key="1">
    <source>
        <dbReference type="SAM" id="Phobius"/>
    </source>
</evidence>